<dbReference type="InterPro" id="IPR007401">
    <property type="entry name" value="DUF454"/>
</dbReference>
<evidence type="ECO:0000313" key="3">
    <source>
        <dbReference type="EMBL" id="RKF20092.1"/>
    </source>
</evidence>
<comment type="subcellular location">
    <subcellularLocation>
        <location evidence="1">Cell inner membrane</location>
        <topology evidence="1">Multi-pass membrane protein</topology>
    </subcellularLocation>
</comment>
<dbReference type="RefSeq" id="WP_120354096.1">
    <property type="nucleotide sequence ID" value="NZ_RAQO01000004.1"/>
</dbReference>
<protein>
    <recommendedName>
        <fullName evidence="1">Inner membrane protein</fullName>
    </recommendedName>
</protein>
<dbReference type="PANTHER" id="PTHR35813:SF1">
    <property type="entry name" value="INNER MEMBRANE PROTEIN YBAN"/>
    <property type="match status" value="1"/>
</dbReference>
<dbReference type="AlphaFoldDB" id="A0A420EHA2"/>
<keyword evidence="2" id="KW-0812">Transmembrane</keyword>
<dbReference type="PANTHER" id="PTHR35813">
    <property type="entry name" value="INNER MEMBRANE PROTEIN YBAN"/>
    <property type="match status" value="1"/>
</dbReference>
<keyword evidence="1 2" id="KW-0472">Membrane</keyword>
<reference evidence="3 4" key="1">
    <citation type="submission" date="2018-09" db="EMBL/GenBank/DDBJ databases">
        <authorList>
            <person name="Wang Z."/>
        </authorList>
    </citation>
    <scope>NUCLEOTIDE SEQUENCE [LARGE SCALE GENOMIC DNA]</scope>
    <source>
        <strain evidence="3 4">ALS 81</strain>
    </source>
</reference>
<name>A0A420EHA2_9ALTE</name>
<feature type="transmembrane region" description="Helical" evidence="2">
    <location>
        <begin position="97"/>
        <end position="114"/>
    </location>
</feature>
<feature type="transmembrane region" description="Helical" evidence="2">
    <location>
        <begin position="12"/>
        <end position="40"/>
    </location>
</feature>
<keyword evidence="2" id="KW-1133">Transmembrane helix</keyword>
<dbReference type="GO" id="GO:0005886">
    <property type="term" value="C:plasma membrane"/>
    <property type="evidence" value="ECO:0007669"/>
    <property type="project" value="UniProtKB-SubCell"/>
</dbReference>
<dbReference type="Proteomes" id="UP000286482">
    <property type="component" value="Unassembled WGS sequence"/>
</dbReference>
<dbReference type="EMBL" id="RAQO01000004">
    <property type="protein sequence ID" value="RKF20092.1"/>
    <property type="molecule type" value="Genomic_DNA"/>
</dbReference>
<comment type="caution">
    <text evidence="3">The sequence shown here is derived from an EMBL/GenBank/DDBJ whole genome shotgun (WGS) entry which is preliminary data.</text>
</comment>
<gene>
    <name evidence="3" type="ORF">DBZ36_06490</name>
</gene>
<evidence type="ECO:0000256" key="2">
    <source>
        <dbReference type="SAM" id="Phobius"/>
    </source>
</evidence>
<keyword evidence="4" id="KW-1185">Reference proteome</keyword>
<dbReference type="OrthoDB" id="9816293at2"/>
<evidence type="ECO:0000256" key="1">
    <source>
        <dbReference type="PIRNR" id="PIRNR016789"/>
    </source>
</evidence>
<accession>A0A420EHA2</accession>
<evidence type="ECO:0000313" key="4">
    <source>
        <dbReference type="Proteomes" id="UP000286482"/>
    </source>
</evidence>
<proteinExistence type="predicted"/>
<keyword evidence="1" id="KW-0997">Cell inner membrane</keyword>
<keyword evidence="1" id="KW-1003">Cell membrane</keyword>
<organism evidence="3 4">
    <name type="scientific">Alginatibacterium sediminis</name>
    <dbReference type="NCBI Taxonomy" id="2164068"/>
    <lineage>
        <taxon>Bacteria</taxon>
        <taxon>Pseudomonadati</taxon>
        <taxon>Pseudomonadota</taxon>
        <taxon>Gammaproteobacteria</taxon>
        <taxon>Alteromonadales</taxon>
        <taxon>Alteromonadaceae</taxon>
        <taxon>Alginatibacterium</taxon>
    </lineage>
</organism>
<dbReference type="PIRSF" id="PIRSF016789">
    <property type="entry name" value="DUF454"/>
    <property type="match status" value="1"/>
</dbReference>
<sequence length="120" mass="13270">MKRLMALVSAYFFLGLALVGVILPGLPTVPFLLLSAWFAAKSSPALHQWLYSHPRFGALLRDWEREGAISRRSKVIAVLMLSLSWLVLWLTTNSSGVLIGLACLFVVIASYLVTRPDPSQ</sequence>
<dbReference type="Pfam" id="PF04304">
    <property type="entry name" value="DUF454"/>
    <property type="match status" value="1"/>
</dbReference>